<sequence>MNKPGADGDVEFVVAADGTEKYRSGTVRAGEQPRQLDLDVTGVNVLRLDVGKVDADNWWDRADWADAKVSCS</sequence>
<dbReference type="EMBL" id="JABEND010000008">
    <property type="protein sequence ID" value="NNG36864.1"/>
    <property type="molecule type" value="Genomic_DNA"/>
</dbReference>
<reference evidence="2 3" key="1">
    <citation type="submission" date="2020-05" db="EMBL/GenBank/DDBJ databases">
        <title>Nakamurella sp. DB0629 isolated from air conditioner.</title>
        <authorList>
            <person name="Kim D.H."/>
            <person name="Kim D.-U."/>
        </authorList>
    </citation>
    <scope>NUCLEOTIDE SEQUENCE [LARGE SCALE GENOMIC DNA]</scope>
    <source>
        <strain evidence="2 3">DB0629</strain>
    </source>
</reference>
<evidence type="ECO:0000313" key="3">
    <source>
        <dbReference type="Proteomes" id="UP000562984"/>
    </source>
</evidence>
<protein>
    <recommendedName>
        <fullName evidence="1">Glycosyl hydrolase family 98 putative carbohydrate-binding module domain-containing protein</fullName>
    </recommendedName>
</protein>
<dbReference type="InterPro" id="IPR038637">
    <property type="entry name" value="NPCBM_sf"/>
</dbReference>
<dbReference type="InterPro" id="IPR013222">
    <property type="entry name" value="Glyco_hyd_98_carb-bd"/>
</dbReference>
<dbReference type="Pfam" id="PF08305">
    <property type="entry name" value="NPCBM"/>
    <property type="match status" value="1"/>
</dbReference>
<keyword evidence="3" id="KW-1185">Reference proteome</keyword>
<dbReference type="Gene3D" id="2.60.120.1060">
    <property type="entry name" value="NPCBM/NEW2 domain"/>
    <property type="match status" value="1"/>
</dbReference>
<dbReference type="Proteomes" id="UP000562984">
    <property type="component" value="Unassembled WGS sequence"/>
</dbReference>
<comment type="caution">
    <text evidence="2">The sequence shown here is derived from an EMBL/GenBank/DDBJ whole genome shotgun (WGS) entry which is preliminary data.</text>
</comment>
<name>A0A849A7B4_9ACTN</name>
<evidence type="ECO:0000313" key="2">
    <source>
        <dbReference type="EMBL" id="NNG36864.1"/>
    </source>
</evidence>
<dbReference type="InterPro" id="IPR008979">
    <property type="entry name" value="Galactose-bd-like_sf"/>
</dbReference>
<feature type="domain" description="Glycosyl hydrolase family 98 putative carbohydrate-binding module" evidence="1">
    <location>
        <begin position="5"/>
        <end position="69"/>
    </location>
</feature>
<dbReference type="AlphaFoldDB" id="A0A849A7B4"/>
<organism evidence="2 3">
    <name type="scientific">Nakamurella aerolata</name>
    <dbReference type="NCBI Taxonomy" id="1656892"/>
    <lineage>
        <taxon>Bacteria</taxon>
        <taxon>Bacillati</taxon>
        <taxon>Actinomycetota</taxon>
        <taxon>Actinomycetes</taxon>
        <taxon>Nakamurellales</taxon>
        <taxon>Nakamurellaceae</taxon>
        <taxon>Nakamurella</taxon>
    </lineage>
</organism>
<dbReference type="SUPFAM" id="SSF49785">
    <property type="entry name" value="Galactose-binding domain-like"/>
    <property type="match status" value="1"/>
</dbReference>
<evidence type="ECO:0000259" key="1">
    <source>
        <dbReference type="Pfam" id="PF08305"/>
    </source>
</evidence>
<gene>
    <name evidence="2" type="ORF">HKD39_14315</name>
</gene>
<proteinExistence type="predicted"/>
<accession>A0A849A7B4</accession>